<dbReference type="Gramene" id="mRNA:HanXRQr2_Chr13g0595701">
    <property type="protein sequence ID" value="CDS:HanXRQr2_Chr13g0595701.1"/>
    <property type="gene ID" value="HanXRQr2_Chr13g0595701"/>
</dbReference>
<reference evidence="2" key="2">
    <citation type="submission" date="2020-06" db="EMBL/GenBank/DDBJ databases">
        <title>Helianthus annuus Genome sequencing and assembly Release 2.</title>
        <authorList>
            <person name="Gouzy J."/>
            <person name="Langlade N."/>
            <person name="Munos S."/>
        </authorList>
    </citation>
    <scope>NUCLEOTIDE SEQUENCE</scope>
    <source>
        <tissue evidence="2">Leaves</tissue>
    </source>
</reference>
<sequence length="52" mass="5919">MGICQFSMKLQALKRITRHQFIIKAVAARLVLATGFIHLLLLLYIFAASFIQ</sequence>
<organism evidence="2 3">
    <name type="scientific">Helianthus annuus</name>
    <name type="common">Common sunflower</name>
    <dbReference type="NCBI Taxonomy" id="4232"/>
    <lineage>
        <taxon>Eukaryota</taxon>
        <taxon>Viridiplantae</taxon>
        <taxon>Streptophyta</taxon>
        <taxon>Embryophyta</taxon>
        <taxon>Tracheophyta</taxon>
        <taxon>Spermatophyta</taxon>
        <taxon>Magnoliopsida</taxon>
        <taxon>eudicotyledons</taxon>
        <taxon>Gunneridae</taxon>
        <taxon>Pentapetalae</taxon>
        <taxon>asterids</taxon>
        <taxon>campanulids</taxon>
        <taxon>Asterales</taxon>
        <taxon>Asteraceae</taxon>
        <taxon>Asteroideae</taxon>
        <taxon>Heliantheae alliance</taxon>
        <taxon>Heliantheae</taxon>
        <taxon>Helianthus</taxon>
    </lineage>
</organism>
<proteinExistence type="predicted"/>
<keyword evidence="1" id="KW-0812">Transmembrane</keyword>
<dbReference type="Proteomes" id="UP000215914">
    <property type="component" value="Unassembled WGS sequence"/>
</dbReference>
<evidence type="ECO:0000313" key="3">
    <source>
        <dbReference type="Proteomes" id="UP000215914"/>
    </source>
</evidence>
<accession>A0A9K3HBD7</accession>
<keyword evidence="3" id="KW-1185">Reference proteome</keyword>
<keyword evidence="1" id="KW-0472">Membrane</keyword>
<evidence type="ECO:0000256" key="1">
    <source>
        <dbReference type="SAM" id="Phobius"/>
    </source>
</evidence>
<evidence type="ECO:0000313" key="2">
    <source>
        <dbReference type="EMBL" id="KAF5774040.1"/>
    </source>
</evidence>
<feature type="transmembrane region" description="Helical" evidence="1">
    <location>
        <begin position="21"/>
        <end position="47"/>
    </location>
</feature>
<comment type="caution">
    <text evidence="2">The sequence shown here is derived from an EMBL/GenBank/DDBJ whole genome shotgun (WGS) entry which is preliminary data.</text>
</comment>
<reference evidence="2" key="1">
    <citation type="journal article" date="2017" name="Nature">
        <title>The sunflower genome provides insights into oil metabolism, flowering and Asterid evolution.</title>
        <authorList>
            <person name="Badouin H."/>
            <person name="Gouzy J."/>
            <person name="Grassa C.J."/>
            <person name="Murat F."/>
            <person name="Staton S.E."/>
            <person name="Cottret L."/>
            <person name="Lelandais-Briere C."/>
            <person name="Owens G.L."/>
            <person name="Carrere S."/>
            <person name="Mayjonade B."/>
            <person name="Legrand L."/>
            <person name="Gill N."/>
            <person name="Kane N.C."/>
            <person name="Bowers J.E."/>
            <person name="Hubner S."/>
            <person name="Bellec A."/>
            <person name="Berard A."/>
            <person name="Berges H."/>
            <person name="Blanchet N."/>
            <person name="Boniface M.C."/>
            <person name="Brunel D."/>
            <person name="Catrice O."/>
            <person name="Chaidir N."/>
            <person name="Claudel C."/>
            <person name="Donnadieu C."/>
            <person name="Faraut T."/>
            <person name="Fievet G."/>
            <person name="Helmstetter N."/>
            <person name="King M."/>
            <person name="Knapp S.J."/>
            <person name="Lai Z."/>
            <person name="Le Paslier M.C."/>
            <person name="Lippi Y."/>
            <person name="Lorenzon L."/>
            <person name="Mandel J.R."/>
            <person name="Marage G."/>
            <person name="Marchand G."/>
            <person name="Marquand E."/>
            <person name="Bret-Mestries E."/>
            <person name="Morien E."/>
            <person name="Nambeesan S."/>
            <person name="Nguyen T."/>
            <person name="Pegot-Espagnet P."/>
            <person name="Pouilly N."/>
            <person name="Raftis F."/>
            <person name="Sallet E."/>
            <person name="Schiex T."/>
            <person name="Thomas J."/>
            <person name="Vandecasteele C."/>
            <person name="Vares D."/>
            <person name="Vear F."/>
            <person name="Vautrin S."/>
            <person name="Crespi M."/>
            <person name="Mangin B."/>
            <person name="Burke J.M."/>
            <person name="Salse J."/>
            <person name="Munos S."/>
            <person name="Vincourt P."/>
            <person name="Rieseberg L.H."/>
            <person name="Langlade N.B."/>
        </authorList>
    </citation>
    <scope>NUCLEOTIDE SEQUENCE</scope>
    <source>
        <tissue evidence="2">Leaves</tissue>
    </source>
</reference>
<name>A0A9K3HBD7_HELAN</name>
<dbReference type="EMBL" id="MNCJ02000328">
    <property type="protein sequence ID" value="KAF5774040.1"/>
    <property type="molecule type" value="Genomic_DNA"/>
</dbReference>
<gene>
    <name evidence="2" type="ORF">HanXRQr2_Chr13g0595701</name>
</gene>
<keyword evidence="1" id="KW-1133">Transmembrane helix</keyword>
<dbReference type="AlphaFoldDB" id="A0A9K3HBD7"/>
<protein>
    <submittedName>
        <fullName evidence="2">Uncharacterized protein</fullName>
    </submittedName>
</protein>